<evidence type="ECO:0000313" key="7">
    <source>
        <dbReference type="Proteomes" id="UP000050791"/>
    </source>
</evidence>
<dbReference type="Pfam" id="PF04968">
    <property type="entry name" value="CHORD"/>
    <property type="match status" value="2"/>
</dbReference>
<keyword evidence="2" id="KW-0677">Repeat</keyword>
<evidence type="ECO:0000256" key="2">
    <source>
        <dbReference type="ARBA" id="ARBA00022737"/>
    </source>
</evidence>
<dbReference type="PANTHER" id="PTHR46983">
    <property type="entry name" value="CYSTEINE AND HISTIDINE-RICH DOMAIN-CONTAINING PROTEIN 1"/>
    <property type="match status" value="1"/>
</dbReference>
<sequence length="349" mass="39099">MANLQFCYNKGCAQKFDPEENSEDSCHYHPGEPIFHDAKKKWSCCNKYSTDFSEFLSIKGCAVGKHNSVPPDNTVKERKSDIPTKPIPTPTPVISKPVVSQRPSSTEPTRDLPIEVASNLKSALEELSLDPSFKPLQNSTIENNNKGSPSVGTNCKNTACKQVYTGTDSDSGLCLYHPGVAVFHEGLKYWTCCNQKTSDFEAFLKQIGCTTGHHNWTVEDAKSTNATLTLQPNTNCRFDWYQFGGCVTLDIYAKNIWPETVSIKVNQIVLHVSLKFGLDYQTFERDFNLYGSIDPKQSIVKLMPLKAEIILKKAEPISWPTLECKLLDNNKANNSNMNNNEETIENNLK</sequence>
<dbReference type="PANTHER" id="PTHR46983:SF3">
    <property type="entry name" value="CHPADIPLOID STATE MAINTENANCE PROTEIN CHPA"/>
    <property type="match status" value="1"/>
</dbReference>
<dbReference type="Gene3D" id="4.10.1130.20">
    <property type="match status" value="2"/>
</dbReference>
<keyword evidence="3" id="KW-0862">Zinc</keyword>
<dbReference type="InterPro" id="IPR007052">
    <property type="entry name" value="CS_dom"/>
</dbReference>
<feature type="domain" description="CHORD" evidence="6">
    <location>
        <begin position="7"/>
        <end position="66"/>
    </location>
</feature>
<dbReference type="Proteomes" id="UP000050791">
    <property type="component" value="Unassembled WGS sequence"/>
</dbReference>
<dbReference type="PROSITE" id="PS51401">
    <property type="entry name" value="CHORD"/>
    <property type="match status" value="2"/>
</dbReference>
<evidence type="ECO:0000313" key="9">
    <source>
        <dbReference type="WBParaSite" id="SMTH1_94120.2"/>
    </source>
</evidence>
<dbReference type="Gene3D" id="2.60.40.790">
    <property type="match status" value="1"/>
</dbReference>
<protein>
    <recommendedName>
        <fullName evidence="10">CHORD domain-containing protein</fullName>
    </recommendedName>
</protein>
<keyword evidence="1" id="KW-0479">Metal-binding</keyword>
<evidence type="ECO:0000256" key="3">
    <source>
        <dbReference type="ARBA" id="ARBA00022833"/>
    </source>
</evidence>
<dbReference type="GO" id="GO:0046872">
    <property type="term" value="F:metal ion binding"/>
    <property type="evidence" value="ECO:0007669"/>
    <property type="project" value="UniProtKB-KW"/>
</dbReference>
<dbReference type="WBParaSite" id="SMTH1_94120.2">
    <property type="protein sequence ID" value="SMTH1_94120.2"/>
    <property type="gene ID" value="SMTH1_94120"/>
</dbReference>
<evidence type="ECO:0000256" key="1">
    <source>
        <dbReference type="ARBA" id="ARBA00022723"/>
    </source>
</evidence>
<feature type="region of interest" description="Disordered" evidence="4">
    <location>
        <begin position="72"/>
        <end position="110"/>
    </location>
</feature>
<proteinExistence type="predicted"/>
<evidence type="ECO:0008006" key="10">
    <source>
        <dbReference type="Google" id="ProtNLM"/>
    </source>
</evidence>
<dbReference type="InterPro" id="IPR039790">
    <property type="entry name" value="CHRD1"/>
</dbReference>
<feature type="domain" description="CHORD" evidence="6">
    <location>
        <begin position="155"/>
        <end position="214"/>
    </location>
</feature>
<evidence type="ECO:0000259" key="5">
    <source>
        <dbReference type="PROSITE" id="PS51203"/>
    </source>
</evidence>
<name>A0AA85C2G6_9TREM</name>
<dbReference type="Pfam" id="PF04969">
    <property type="entry name" value="CS"/>
    <property type="match status" value="1"/>
</dbReference>
<accession>A0AA85C2G6</accession>
<dbReference type="SUPFAM" id="SSF49764">
    <property type="entry name" value="HSP20-like chaperones"/>
    <property type="match status" value="1"/>
</dbReference>
<dbReference type="PROSITE" id="PS51203">
    <property type="entry name" value="CS"/>
    <property type="match status" value="1"/>
</dbReference>
<dbReference type="InterPro" id="IPR007051">
    <property type="entry name" value="CHORD_dom"/>
</dbReference>
<evidence type="ECO:0000256" key="4">
    <source>
        <dbReference type="SAM" id="MobiDB-lite"/>
    </source>
</evidence>
<feature type="domain" description="CS" evidence="5">
    <location>
        <begin position="233"/>
        <end position="323"/>
    </location>
</feature>
<dbReference type="AlphaFoldDB" id="A0AA85C2G6"/>
<organism evidence="7 9">
    <name type="scientific">Schistosoma mattheei</name>
    <dbReference type="NCBI Taxonomy" id="31246"/>
    <lineage>
        <taxon>Eukaryota</taxon>
        <taxon>Metazoa</taxon>
        <taxon>Spiralia</taxon>
        <taxon>Lophotrochozoa</taxon>
        <taxon>Platyhelminthes</taxon>
        <taxon>Trematoda</taxon>
        <taxon>Digenea</taxon>
        <taxon>Strigeidida</taxon>
        <taxon>Schistosomatoidea</taxon>
        <taxon>Schistosomatidae</taxon>
        <taxon>Schistosoma</taxon>
    </lineage>
</organism>
<dbReference type="WBParaSite" id="SMTH1_94120.1">
    <property type="protein sequence ID" value="SMTH1_94120.1"/>
    <property type="gene ID" value="SMTH1_94120"/>
</dbReference>
<reference evidence="8 9" key="1">
    <citation type="submission" date="2023-11" db="UniProtKB">
        <authorList>
            <consortium name="WormBaseParasite"/>
        </authorList>
    </citation>
    <scope>IDENTIFICATION</scope>
</reference>
<evidence type="ECO:0000313" key="8">
    <source>
        <dbReference type="WBParaSite" id="SMTH1_94120.1"/>
    </source>
</evidence>
<dbReference type="InterPro" id="IPR008978">
    <property type="entry name" value="HSP20-like_chaperone"/>
</dbReference>
<evidence type="ECO:0000259" key="6">
    <source>
        <dbReference type="PROSITE" id="PS51401"/>
    </source>
</evidence>